<reference evidence="1" key="2">
    <citation type="submission" date="2006-01" db="EMBL/GenBank/DDBJ databases">
        <authorList>
            <person name="Genoscope"/>
        </authorList>
    </citation>
    <scope>NUCLEOTIDE SEQUENCE</scope>
</reference>
<protein>
    <submittedName>
        <fullName evidence="1">Uncharacterized protein</fullName>
    </submittedName>
</protein>
<dbReference type="AlphaFoldDB" id="Q1Q5B0"/>
<organism evidence="1">
    <name type="scientific">Kuenenia stuttgartiensis</name>
    <dbReference type="NCBI Taxonomy" id="174633"/>
    <lineage>
        <taxon>Bacteria</taxon>
        <taxon>Pseudomonadati</taxon>
        <taxon>Planctomycetota</taxon>
        <taxon>Candidatus Brocadiia</taxon>
        <taxon>Candidatus Brocadiales</taxon>
        <taxon>Candidatus Brocadiaceae</taxon>
        <taxon>Candidatus Kuenenia</taxon>
    </lineage>
</organism>
<accession>Q1Q5B0</accession>
<reference evidence="1" key="1">
    <citation type="journal article" date="2006" name="Nature">
        <title>Deciphering the evolution and metabolism of an anammox bacterium from a community genome.</title>
        <authorList>
            <person name="Strous M."/>
            <person name="Pelletier E."/>
            <person name="Mangenot S."/>
            <person name="Rattei T."/>
            <person name="Lehner A."/>
            <person name="Taylor M.W."/>
            <person name="Horn M."/>
            <person name="Daims H."/>
            <person name="Bartol-Mavel D."/>
            <person name="Wincker P."/>
            <person name="Barbe V."/>
            <person name="Fonknechten N."/>
            <person name="Vallenet D."/>
            <person name="Segurens B."/>
            <person name="Schenowitz-Truong C."/>
            <person name="Medigue C."/>
            <person name="Collingro A."/>
            <person name="Snel B."/>
            <person name="Dutilh B.E."/>
            <person name="OpDenCamp H.J.M."/>
            <person name="vanDerDrift C."/>
            <person name="Cirpus I."/>
            <person name="vanDePas-Schoonen K.T."/>
            <person name="Harhangi H.R."/>
            <person name="vanNiftrik L."/>
            <person name="Schmid M."/>
            <person name="Keltjens J."/>
            <person name="vanDeVossenberg J."/>
            <person name="Kartal B."/>
            <person name="Meier H."/>
            <person name="Frishman D."/>
            <person name="Huynen M.A."/>
            <person name="Mewes H."/>
            <person name="Weissenbach J."/>
            <person name="Jetten M.S.M."/>
            <person name="Wagner M."/>
            <person name="LePaslier D."/>
        </authorList>
    </citation>
    <scope>NUCLEOTIDE SEQUENCE</scope>
</reference>
<sequence>MKIFYSQFRVMPTKENEKYDLVEGALAHCWIKETNPQNAYAKAEFFVSKSDWKITKVEEYPIEVNESNFLGKDLRTENYLKAKSDGLSIAYVGWSRDGKTTTGPFQLKQSFEFPISEYIDNQKKLSQRGRCLHYENGHRCNEIIKAHSIQKNQSLSAIAQNGHVYKISSEIGSLKKNKGRLTYKKYGVNKVSTFLGFCKKHDNELFEPIDNDLLKPTDQQVLLYSYRSLCRELFVSENALELTKNQLEKGITQEAIKNMLSGYVTGKSFGLENLKRHKSCYDKSLLNKSYSNIKYVIFQSSQKPVIAFSGLFYPDFDFLGRELQNLGDQTQDLQLITFCSTPMKNGWAYLFAWHKTSSKVCVDFMRSLATMIYNNKSSLSDHLFRLAMTNCENLAISPKWWEKLNKDIKEKIADRATSMADIFAVTEQSYLMEGLEGISDWEFENVITNMD</sequence>
<evidence type="ECO:0000313" key="1">
    <source>
        <dbReference type="EMBL" id="CAJ75193.1"/>
    </source>
</evidence>
<proteinExistence type="predicted"/>
<gene>
    <name evidence="1" type="ORF">kuste4431</name>
</gene>
<name>Q1Q5B0_KUEST</name>
<dbReference type="EMBL" id="CT573071">
    <property type="protein sequence ID" value="CAJ75193.1"/>
    <property type="molecule type" value="Genomic_DNA"/>
</dbReference>